<keyword evidence="1" id="KW-0614">Plasmid</keyword>
<geneLocation type="plasmid" evidence="1 2">
    <name>megaplasmid</name>
</geneLocation>
<gene>
    <name evidence="1" type="ordered locus">MexAM1_META2p0484</name>
</gene>
<dbReference type="OrthoDB" id="8476494at2"/>
<dbReference type="Proteomes" id="UP000009081">
    <property type="component" value="Plasmid megaplasmid"/>
</dbReference>
<evidence type="ECO:0000313" key="2">
    <source>
        <dbReference type="Proteomes" id="UP000009081"/>
    </source>
</evidence>
<evidence type="ECO:0000313" key="1">
    <source>
        <dbReference type="EMBL" id="ACS43332.1"/>
    </source>
</evidence>
<reference evidence="1 2" key="1">
    <citation type="journal article" date="2009" name="PLoS ONE">
        <title>Methylobacterium genome sequences: a reference blueprint to investigate microbial metabolism of C1 compounds from natural and industrial sources.</title>
        <authorList>
            <person name="Vuilleumier S."/>
            <person name="Chistoserdova L."/>
            <person name="Lee M.-C."/>
            <person name="Bringel F."/>
            <person name="Lajus A."/>
            <person name="Zhou Y."/>
            <person name="Gourion B."/>
            <person name="Barbe V."/>
            <person name="Chang J."/>
            <person name="Cruveiller S."/>
            <person name="Dossat C."/>
            <person name="Gillett W."/>
            <person name="Gruffaz C."/>
            <person name="Haugen E."/>
            <person name="Hourcade E."/>
            <person name="Levy R."/>
            <person name="Mangenot S."/>
            <person name="Muller E."/>
            <person name="Nadalig T."/>
            <person name="Pagni M."/>
            <person name="Penny C."/>
            <person name="Peyraud R."/>
            <person name="Robinson D.G."/>
            <person name="Roche D."/>
            <person name="Rouy Z."/>
            <person name="Saenampechek C."/>
            <person name="Salvignol G."/>
            <person name="Vallenet D."/>
            <person name="Wu Z."/>
            <person name="Marx C.J."/>
            <person name="Vorholt J.A."/>
            <person name="Olson M.V."/>
            <person name="Kaul R."/>
            <person name="Weissenbach J."/>
            <person name="Medigue C."/>
            <person name="Lidstrom M.E."/>
        </authorList>
    </citation>
    <scope>NUCLEOTIDE SEQUENCE [LARGE SCALE GENOMIC DNA]</scope>
    <source>
        <strain evidence="2">ATCC 14718 / DSM 1338 / JCM 2805 / NCIMB 9133 / AM1</strain>
    </source>
</reference>
<dbReference type="EMBL" id="CP001511">
    <property type="protein sequence ID" value="ACS43332.1"/>
    <property type="molecule type" value="Genomic_DNA"/>
</dbReference>
<proteinExistence type="predicted"/>
<keyword evidence="2" id="KW-1185">Reference proteome</keyword>
<dbReference type="HOGENOM" id="CLU_758231_0_0_5"/>
<accession>C5B4F0</accession>
<protein>
    <submittedName>
        <fullName evidence="1">Uncharacterized protein</fullName>
    </submittedName>
</protein>
<dbReference type="KEGG" id="mea:Mex_2p0484"/>
<dbReference type="AlphaFoldDB" id="C5B4F0"/>
<dbReference type="RefSeq" id="WP_012753801.1">
    <property type="nucleotide sequence ID" value="NC_012811.1"/>
</dbReference>
<organism evidence="1 2">
    <name type="scientific">Methylorubrum extorquens (strain ATCC 14718 / DSM 1338 / JCM 2805 / NCIMB 9133 / AM1)</name>
    <name type="common">Methylobacterium extorquens</name>
    <dbReference type="NCBI Taxonomy" id="272630"/>
    <lineage>
        <taxon>Bacteria</taxon>
        <taxon>Pseudomonadati</taxon>
        <taxon>Pseudomonadota</taxon>
        <taxon>Alphaproteobacteria</taxon>
        <taxon>Hyphomicrobiales</taxon>
        <taxon>Methylobacteriaceae</taxon>
        <taxon>Methylorubrum</taxon>
    </lineage>
</organism>
<sequence>MPMFEIPFAYAAQTVAAGKRKLVPTILMSSVMVDVPEASAEEAPLVLRWHRYNWGREDRHHPPYDYRLHGGDLFTPVYFEYSGRPDHHVGLSEAMDAAAEGYRGKMNPLAAGEEFFRIPVDARRRAQDLEGVMAIRSSNEDEIAARIRAKAADLVAVDGLLFRRAGDAEPIYDLSRGHLKTVTLGSVKPEHRDVRTHFRVDQISEVLDLLTALEREEDASEIDLDDPETYRGRFHEFVEVFDPGVLRYRPDQGPKFLAYAAVLVEGEKSRIAEAPVATMVAYAAVRDAVKAGAAAPEVCTLLENYADVLLAEAGDDDPHWRHPQIVSETMTYRMSPIHEKEPAFAAGPRP</sequence>
<name>C5B4F0_METEA</name>